<evidence type="ECO:0000256" key="1">
    <source>
        <dbReference type="SAM" id="Coils"/>
    </source>
</evidence>
<protein>
    <submittedName>
        <fullName evidence="2">Uncharacterized protein</fullName>
    </submittedName>
</protein>
<comment type="caution">
    <text evidence="2">The sequence shown here is derived from an EMBL/GenBank/DDBJ whole genome shotgun (WGS) entry which is preliminary data.</text>
</comment>
<organism evidence="2 3">
    <name type="scientific">Ancylostoma caninum</name>
    <name type="common">Dog hookworm</name>
    <dbReference type="NCBI Taxonomy" id="29170"/>
    <lineage>
        <taxon>Eukaryota</taxon>
        <taxon>Metazoa</taxon>
        <taxon>Ecdysozoa</taxon>
        <taxon>Nematoda</taxon>
        <taxon>Chromadorea</taxon>
        <taxon>Rhabditida</taxon>
        <taxon>Rhabditina</taxon>
        <taxon>Rhabditomorpha</taxon>
        <taxon>Strongyloidea</taxon>
        <taxon>Ancylostomatidae</taxon>
        <taxon>Ancylostomatinae</taxon>
        <taxon>Ancylostoma</taxon>
    </lineage>
</organism>
<dbReference type="OrthoDB" id="5873954at2759"/>
<dbReference type="Proteomes" id="UP000252519">
    <property type="component" value="Unassembled WGS sequence"/>
</dbReference>
<evidence type="ECO:0000313" key="3">
    <source>
        <dbReference type="Proteomes" id="UP000252519"/>
    </source>
</evidence>
<sequence>MDEQDHHYYGADEDDLDVIYKEEVEEYTPNFSPELHTSMNNPPGPCKIAAPLVEEEVRLIMERYVENYEIYHHNFSGGGRQGYPVGSLLFLDELTNDVNALGYGLRSSKQIDQKIRDELKIVKRYENALKTEAAKTGGGIAKLPPFTNVQKFVHEALESKPRCDDFVNECVIENDQENKPPRKKVKLLDASEEKNRNLHIKEDLLAGVIRVINLKLDNLRKERELLEIKLDYWKKKASV</sequence>
<accession>A0A368G729</accession>
<evidence type="ECO:0000313" key="2">
    <source>
        <dbReference type="EMBL" id="RCN40152.1"/>
    </source>
</evidence>
<gene>
    <name evidence="2" type="ORF">ANCCAN_13933</name>
</gene>
<dbReference type="AlphaFoldDB" id="A0A368G729"/>
<keyword evidence="3" id="KW-1185">Reference proteome</keyword>
<reference evidence="2 3" key="1">
    <citation type="submission" date="2014-10" db="EMBL/GenBank/DDBJ databases">
        <title>Draft genome of the hookworm Ancylostoma caninum.</title>
        <authorList>
            <person name="Mitreva M."/>
        </authorList>
    </citation>
    <scope>NUCLEOTIDE SEQUENCE [LARGE SCALE GENOMIC DNA]</scope>
    <source>
        <strain evidence="2 3">Baltimore</strain>
    </source>
</reference>
<proteinExistence type="predicted"/>
<keyword evidence="1" id="KW-0175">Coiled coil</keyword>
<name>A0A368G729_ANCCA</name>
<feature type="coiled-coil region" evidence="1">
    <location>
        <begin position="209"/>
        <end position="236"/>
    </location>
</feature>
<dbReference type="EMBL" id="JOJR01000300">
    <property type="protein sequence ID" value="RCN40152.1"/>
    <property type="molecule type" value="Genomic_DNA"/>
</dbReference>